<dbReference type="CDD" id="cd00685">
    <property type="entry name" value="Trans_IPPS_HT"/>
    <property type="match status" value="1"/>
</dbReference>
<dbReference type="GO" id="GO:1990234">
    <property type="term" value="C:transferase complex"/>
    <property type="evidence" value="ECO:0007669"/>
    <property type="project" value="TreeGrafter"/>
</dbReference>
<dbReference type="GO" id="GO:0046872">
    <property type="term" value="F:metal ion binding"/>
    <property type="evidence" value="ECO:0007669"/>
    <property type="project" value="UniProtKB-KW"/>
</dbReference>
<dbReference type="SUPFAM" id="SSF48576">
    <property type="entry name" value="Terpenoid synthases"/>
    <property type="match status" value="1"/>
</dbReference>
<evidence type="ECO:0000256" key="3">
    <source>
        <dbReference type="ARBA" id="ARBA00022723"/>
    </source>
</evidence>
<dbReference type="GO" id="GO:0006744">
    <property type="term" value="P:ubiquinone biosynthetic process"/>
    <property type="evidence" value="ECO:0007669"/>
    <property type="project" value="TreeGrafter"/>
</dbReference>
<dbReference type="PROSITE" id="PS00444">
    <property type="entry name" value="POLYPRENYL_SYNTHASE_2"/>
    <property type="match status" value="1"/>
</dbReference>
<keyword evidence="7" id="KW-1133">Transmembrane helix</keyword>
<dbReference type="GO" id="GO:0004659">
    <property type="term" value="F:prenyltransferase activity"/>
    <property type="evidence" value="ECO:0007669"/>
    <property type="project" value="InterPro"/>
</dbReference>
<accession>M8B509</accession>
<feature type="compositionally biased region" description="Low complexity" evidence="6">
    <location>
        <begin position="297"/>
        <end position="306"/>
    </location>
</feature>
<keyword evidence="4" id="KW-0460">Magnesium</keyword>
<evidence type="ECO:0000256" key="7">
    <source>
        <dbReference type="SAM" id="Phobius"/>
    </source>
</evidence>
<keyword evidence="7" id="KW-0472">Membrane</keyword>
<organism evidence="8">
    <name type="scientific">Aegilops tauschii</name>
    <name type="common">Tausch's goatgrass</name>
    <name type="synonym">Aegilops squarrosa</name>
    <dbReference type="NCBI Taxonomy" id="37682"/>
    <lineage>
        <taxon>Eukaryota</taxon>
        <taxon>Viridiplantae</taxon>
        <taxon>Streptophyta</taxon>
        <taxon>Embryophyta</taxon>
        <taxon>Tracheophyta</taxon>
        <taxon>Spermatophyta</taxon>
        <taxon>Magnoliopsida</taxon>
        <taxon>Liliopsida</taxon>
        <taxon>Poales</taxon>
        <taxon>Poaceae</taxon>
        <taxon>BOP clade</taxon>
        <taxon>Pooideae</taxon>
        <taxon>Triticodae</taxon>
        <taxon>Triticeae</taxon>
        <taxon>Triticinae</taxon>
        <taxon>Aegilops</taxon>
    </lineage>
</organism>
<dbReference type="PANTHER" id="PTHR12001">
    <property type="entry name" value="GERANYLGERANYL PYROPHOSPHATE SYNTHASE"/>
    <property type="match status" value="1"/>
</dbReference>
<feature type="region of interest" description="Disordered" evidence="6">
    <location>
        <begin position="297"/>
        <end position="319"/>
    </location>
</feature>
<keyword evidence="7" id="KW-0812">Transmembrane</keyword>
<evidence type="ECO:0000256" key="5">
    <source>
        <dbReference type="RuleBase" id="RU004466"/>
    </source>
</evidence>
<reference evidence="8" key="1">
    <citation type="submission" date="2015-06" db="UniProtKB">
        <authorList>
            <consortium name="EnsemblPlants"/>
        </authorList>
    </citation>
    <scope>IDENTIFICATION</scope>
</reference>
<dbReference type="AlphaFoldDB" id="M8B509"/>
<dbReference type="InterPro" id="IPR025067">
    <property type="entry name" value="DUF4079"/>
</dbReference>
<evidence type="ECO:0000256" key="1">
    <source>
        <dbReference type="ARBA" id="ARBA00001946"/>
    </source>
</evidence>
<dbReference type="InterPro" id="IPR033749">
    <property type="entry name" value="Polyprenyl_synt_CS"/>
</dbReference>
<dbReference type="PROSITE" id="PS00723">
    <property type="entry name" value="POLYPRENYL_SYNTHASE_1"/>
    <property type="match status" value="1"/>
</dbReference>
<dbReference type="Pfam" id="PF00348">
    <property type="entry name" value="polyprenyl_synt"/>
    <property type="match status" value="1"/>
</dbReference>
<proteinExistence type="inferred from homology"/>
<dbReference type="SFLD" id="SFLDS00005">
    <property type="entry name" value="Isoprenoid_Synthase_Type_I"/>
    <property type="match status" value="1"/>
</dbReference>
<feature type="transmembrane region" description="Helical" evidence="7">
    <location>
        <begin position="376"/>
        <end position="396"/>
    </location>
</feature>
<evidence type="ECO:0000256" key="4">
    <source>
        <dbReference type="ARBA" id="ARBA00022842"/>
    </source>
</evidence>
<dbReference type="PANTHER" id="PTHR12001:SF81">
    <property type="entry name" value="SOLANESYL DIPHOSPHATE SYNTHASE"/>
    <property type="match status" value="1"/>
</dbReference>
<dbReference type="Pfam" id="PF13301">
    <property type="entry name" value="DUF4079"/>
    <property type="match status" value="1"/>
</dbReference>
<sequence length="439" mass="46978">MPFDFVLESTHIMSEKGSFQVHVILTALGIRLVEEQGQRLRAGAEGKRTCPTVLLLMASAIRTDTPDSVVGSRNELRARQMRIAEITEMIHVASLIHDDVLDAADTRRGMDSLNSAVGNKLAALAGDFLLFRAFSAAGSLENTEVVSLLATALNNLVTGELMQMTVTPAQRCSMDYYLQKTYYKTAALISNSCKAVAVLSGQTAEVAGLAYQYGRHLGIAYQLIDDILDFTGTSASLGKGSLSDIHQGIVTAPVLFAMEEFPELRGSVEHGFNDPSDVATDEITELKKQVRPAAAATPAAVGAGDSAPPPPPAAKSPTEIKINELTEERKKLVKGGFRDRHFNAGSILLGLGVTESVGGALNTWLRTGKLFPGPHLFAGAAITVLWAAAAALVPAMQKGNETARSLHIALNTINVLLFIWQIPTGLEIVGKVFEFTNWP</sequence>
<dbReference type="Gene3D" id="1.10.600.10">
    <property type="entry name" value="Farnesyl Diphosphate Synthase"/>
    <property type="match status" value="1"/>
</dbReference>
<keyword evidence="3" id="KW-0479">Metal-binding</keyword>
<comment type="cofactor">
    <cofactor evidence="1">
        <name>Mg(2+)</name>
        <dbReference type="ChEBI" id="CHEBI:18420"/>
    </cofactor>
</comment>
<evidence type="ECO:0000313" key="8">
    <source>
        <dbReference type="EnsemblPlants" id="EMT09081"/>
    </source>
</evidence>
<comment type="similarity">
    <text evidence="2 5">Belongs to the FPP/GGPP synthase family.</text>
</comment>
<protein>
    <submittedName>
        <fullName evidence="8">Decaprenyl-diphosphate synthase subunit 1</fullName>
    </submittedName>
</protein>
<dbReference type="InterPro" id="IPR008949">
    <property type="entry name" value="Isoprenoid_synthase_dom_sf"/>
</dbReference>
<keyword evidence="5" id="KW-0808">Transferase</keyword>
<evidence type="ECO:0000256" key="6">
    <source>
        <dbReference type="SAM" id="MobiDB-lite"/>
    </source>
</evidence>
<feature type="transmembrane region" description="Helical" evidence="7">
    <location>
        <begin position="408"/>
        <end position="429"/>
    </location>
</feature>
<dbReference type="InterPro" id="IPR000092">
    <property type="entry name" value="Polyprenyl_synt"/>
</dbReference>
<name>M8B509_AEGTA</name>
<dbReference type="EnsemblPlants" id="EMT09081">
    <property type="protein sequence ID" value="EMT09081"/>
    <property type="gene ID" value="F775_15575"/>
</dbReference>
<dbReference type="GO" id="GO:0008299">
    <property type="term" value="P:isoprenoid biosynthetic process"/>
    <property type="evidence" value="ECO:0007669"/>
    <property type="project" value="InterPro"/>
</dbReference>
<evidence type="ECO:0000256" key="2">
    <source>
        <dbReference type="ARBA" id="ARBA00006706"/>
    </source>
</evidence>